<feature type="disulfide bond" evidence="15">
    <location>
        <begin position="49"/>
        <end position="61"/>
    </location>
</feature>
<dbReference type="Pfam" id="PF12662">
    <property type="entry name" value="cEGF"/>
    <property type="match status" value="1"/>
</dbReference>
<dbReference type="FunFam" id="2.10.25.10:FF:000009">
    <property type="entry name" value="Low-density lipoprotein receptor isoform 1"/>
    <property type="match status" value="1"/>
</dbReference>
<feature type="disulfide bond" evidence="15">
    <location>
        <begin position="131"/>
        <end position="143"/>
    </location>
</feature>
<dbReference type="SUPFAM" id="SSF63825">
    <property type="entry name" value="YWTD domain"/>
    <property type="match status" value="1"/>
</dbReference>
<dbReference type="SUPFAM" id="SSF57424">
    <property type="entry name" value="LDL receptor-like module"/>
    <property type="match status" value="5"/>
</dbReference>
<dbReference type="PROSITE" id="PS01187">
    <property type="entry name" value="EGF_CA"/>
    <property type="match status" value="1"/>
</dbReference>
<feature type="disulfide bond" evidence="15">
    <location>
        <begin position="217"/>
        <end position="235"/>
    </location>
</feature>
<evidence type="ECO:0000256" key="2">
    <source>
        <dbReference type="ARBA" id="ARBA00009939"/>
    </source>
</evidence>
<dbReference type="Gene3D" id="2.10.25.10">
    <property type="entry name" value="Laminin"/>
    <property type="match status" value="2"/>
</dbReference>
<evidence type="ECO:0000256" key="15">
    <source>
        <dbReference type="PROSITE-ProRule" id="PRU00124"/>
    </source>
</evidence>
<keyword evidence="6" id="KW-0812">Transmembrane</keyword>
<organism evidence="17 18">
    <name type="scientific">Microtus ochrogaster</name>
    <name type="common">Prairie vole</name>
    <dbReference type="NCBI Taxonomy" id="79684"/>
    <lineage>
        <taxon>Eukaryota</taxon>
        <taxon>Metazoa</taxon>
        <taxon>Chordata</taxon>
        <taxon>Craniata</taxon>
        <taxon>Vertebrata</taxon>
        <taxon>Euteleostomi</taxon>
        <taxon>Mammalia</taxon>
        <taxon>Eutheria</taxon>
        <taxon>Euarchontoglires</taxon>
        <taxon>Glires</taxon>
        <taxon>Rodentia</taxon>
        <taxon>Myomorpha</taxon>
        <taxon>Muroidea</taxon>
        <taxon>Cricetidae</taxon>
        <taxon>Arvicolinae</taxon>
        <taxon>Microtus</taxon>
    </lineage>
</organism>
<feature type="domain" description="EGF-like" evidence="16">
    <location>
        <begin position="316"/>
        <end position="331"/>
    </location>
</feature>
<evidence type="ECO:0000256" key="6">
    <source>
        <dbReference type="ARBA" id="ARBA00022692"/>
    </source>
</evidence>
<feature type="disulfide bond" evidence="15">
    <location>
        <begin position="92"/>
        <end position="104"/>
    </location>
</feature>
<feature type="disulfide bond" evidence="15">
    <location>
        <begin position="18"/>
        <end position="36"/>
    </location>
</feature>
<feature type="disulfide bond" evidence="15">
    <location>
        <begin position="11"/>
        <end position="23"/>
    </location>
</feature>
<evidence type="ECO:0000313" key="18">
    <source>
        <dbReference type="Proteomes" id="UP000710432"/>
    </source>
</evidence>
<gene>
    <name evidence="17" type="ORF">LTLLF_204035</name>
</gene>
<dbReference type="InterPro" id="IPR051221">
    <property type="entry name" value="LDLR-related"/>
</dbReference>
<dbReference type="FunFam" id="4.10.400.10:FF:000009">
    <property type="entry name" value="Low-density lipoprotein receptor-related protein 1"/>
    <property type="match status" value="1"/>
</dbReference>
<keyword evidence="8" id="KW-0677">Repeat</keyword>
<dbReference type="EMBL" id="JAATJU010028289">
    <property type="protein sequence ID" value="KAH0499864.1"/>
    <property type="molecule type" value="Genomic_DNA"/>
</dbReference>
<dbReference type="InterPro" id="IPR000033">
    <property type="entry name" value="LDLR_classB_rpt"/>
</dbReference>
<dbReference type="GO" id="GO:0042562">
    <property type="term" value="F:hormone binding"/>
    <property type="evidence" value="ECO:0007669"/>
    <property type="project" value="TreeGrafter"/>
</dbReference>
<dbReference type="PANTHER" id="PTHR22722">
    <property type="entry name" value="LOW-DENSITY LIPOPROTEIN RECEPTOR-RELATED PROTEIN 2-RELATED"/>
    <property type="match status" value="1"/>
</dbReference>
<dbReference type="FunFam" id="4.10.400.10:FF:000098">
    <property type="entry name" value="low-density lipoprotein receptor-related protein 4"/>
    <property type="match status" value="1"/>
</dbReference>
<keyword evidence="11" id="KW-0472">Membrane</keyword>
<dbReference type="GO" id="GO:0006898">
    <property type="term" value="P:receptor-mediated endocytosis"/>
    <property type="evidence" value="ECO:0007669"/>
    <property type="project" value="TreeGrafter"/>
</dbReference>
<keyword evidence="10" id="KW-1133">Transmembrane helix</keyword>
<evidence type="ECO:0000256" key="5">
    <source>
        <dbReference type="ARBA" id="ARBA00022583"/>
    </source>
</evidence>
<dbReference type="CDD" id="cd00112">
    <property type="entry name" value="LDLa"/>
    <property type="match status" value="4"/>
</dbReference>
<keyword evidence="13 17" id="KW-0675">Receptor</keyword>
<comment type="caution">
    <text evidence="15">Lacks conserved residue(s) required for the propagation of feature annotation.</text>
</comment>
<comment type="caution">
    <text evidence="17">The sequence shown here is derived from an EMBL/GenBank/DDBJ whole genome shotgun (WGS) entry which is preliminary data.</text>
</comment>
<evidence type="ECO:0000256" key="9">
    <source>
        <dbReference type="ARBA" id="ARBA00022837"/>
    </source>
</evidence>
<dbReference type="InterPro" id="IPR023415">
    <property type="entry name" value="LDLR_class-A_CS"/>
</dbReference>
<dbReference type="GO" id="GO:0005509">
    <property type="term" value="F:calcium ion binding"/>
    <property type="evidence" value="ECO:0007669"/>
    <property type="project" value="InterPro"/>
</dbReference>
<feature type="disulfide bond" evidence="15">
    <location>
        <begin position="99"/>
        <end position="117"/>
    </location>
</feature>
<proteinExistence type="inferred from homology"/>
<dbReference type="SMART" id="SM00135">
    <property type="entry name" value="LY"/>
    <property type="match status" value="1"/>
</dbReference>
<dbReference type="FunFam" id="4.10.400.10:FF:000006">
    <property type="entry name" value="Putative low-density lipoprotein receptor"/>
    <property type="match status" value="1"/>
</dbReference>
<dbReference type="GO" id="GO:0043235">
    <property type="term" value="C:receptor complex"/>
    <property type="evidence" value="ECO:0007669"/>
    <property type="project" value="TreeGrafter"/>
</dbReference>
<keyword evidence="5" id="KW-0254">Endocytosis</keyword>
<comment type="subcellular location">
    <subcellularLocation>
        <location evidence="1">Cell membrane</location>
        <topology evidence="1">Single-pass type I membrane protein</topology>
    </subcellularLocation>
</comment>
<dbReference type="Proteomes" id="UP000710432">
    <property type="component" value="Unassembled WGS sequence"/>
</dbReference>
<dbReference type="InterPro" id="IPR011042">
    <property type="entry name" value="6-blade_b-propeller_TolB-like"/>
</dbReference>
<sequence length="453" mass="50157">MVRCCSAPRECEEDEFPCQNGYCIRSLWHCDGDNDCGDNSDEQCDMRKCSDKEFRCSDGSCIAEHWYCDGDTDCKDGSDEESCPSAVPSPPCNLEEFQCAYGRCILDIYHCDGDDDCGDWSDESDCLLPTCSPLDFHCDNGKCIRRSWVCDGDNDCEDDSDEQDCRECWALLGKGFLSEISSGSLRTQVLPSCDLALPSLLPLGLGSPQCASDQFLCWNGRCIGQRKLCNGLNDCGDNSDESPQQNCRPRTGEENCNVNNGGCAQKCQMVRGAVQCTCHTGYRLTEDGRTCQDVNECAEEGYCSQGCTNSEGAFQCWCEAGYELRPDRRSCKALGPEPVLLFANRIDIRQVLPHRSEYTLLLNNLENAIALDFHHQRELVFWSDVTLDRILRANLNGSNVEEVVSTGLESPGRKTRLYVSGEPGKPCAKGSGKEGTDQCLQTAQCRMSLPMKS</sequence>
<feature type="disulfide bond" evidence="15">
    <location>
        <begin position="138"/>
        <end position="156"/>
    </location>
</feature>
<dbReference type="Pfam" id="PF00057">
    <property type="entry name" value="Ldl_recept_a"/>
    <property type="match status" value="5"/>
</dbReference>
<feature type="disulfide bond" evidence="15">
    <location>
        <begin position="56"/>
        <end position="74"/>
    </location>
</feature>
<dbReference type="SUPFAM" id="SSF57196">
    <property type="entry name" value="EGF/Laminin"/>
    <property type="match status" value="2"/>
</dbReference>
<evidence type="ECO:0000256" key="11">
    <source>
        <dbReference type="ARBA" id="ARBA00023136"/>
    </source>
</evidence>
<evidence type="ECO:0000256" key="1">
    <source>
        <dbReference type="ARBA" id="ARBA00004251"/>
    </source>
</evidence>
<evidence type="ECO:0000256" key="13">
    <source>
        <dbReference type="ARBA" id="ARBA00023170"/>
    </source>
</evidence>
<reference evidence="17" key="1">
    <citation type="submission" date="2020-03" db="EMBL/GenBank/DDBJ databases">
        <title>Studies in the Genomics of Life Span.</title>
        <authorList>
            <person name="Glass D."/>
        </authorList>
    </citation>
    <scope>NUCLEOTIDE SEQUENCE</scope>
    <source>
        <strain evidence="17">LTLLF</strain>
        <tissue evidence="17">Muscle</tissue>
    </source>
</reference>
<comment type="similarity">
    <text evidence="2">Belongs to the LDLR family.</text>
</comment>
<dbReference type="InterPro" id="IPR036055">
    <property type="entry name" value="LDL_receptor-like_sf"/>
</dbReference>
<dbReference type="FunFam" id="4.10.400.10:FF:000017">
    <property type="entry name" value="LDL receptor related protein 4"/>
    <property type="match status" value="1"/>
</dbReference>
<feature type="disulfide bond" evidence="15">
    <location>
        <begin position="68"/>
        <end position="83"/>
    </location>
</feature>
<accession>A0A8J6FWC7</accession>
<evidence type="ECO:0000256" key="4">
    <source>
        <dbReference type="ARBA" id="ARBA00022536"/>
    </source>
</evidence>
<dbReference type="InterPro" id="IPR000742">
    <property type="entry name" value="EGF"/>
</dbReference>
<dbReference type="InterPro" id="IPR002172">
    <property type="entry name" value="LDrepeatLR_classA_rpt"/>
</dbReference>
<feature type="disulfide bond" evidence="15">
    <location>
        <begin position="210"/>
        <end position="222"/>
    </location>
</feature>
<dbReference type="InterPro" id="IPR001881">
    <property type="entry name" value="EGF-like_Ca-bd_dom"/>
</dbReference>
<dbReference type="SMART" id="SM00192">
    <property type="entry name" value="LDLa"/>
    <property type="match status" value="5"/>
</dbReference>
<evidence type="ECO:0000256" key="12">
    <source>
        <dbReference type="ARBA" id="ARBA00023157"/>
    </source>
</evidence>
<name>A0A8J6FWC7_MICOH</name>
<dbReference type="Gene3D" id="4.10.400.10">
    <property type="entry name" value="Low-density Lipoprotein Receptor"/>
    <property type="match status" value="5"/>
</dbReference>
<dbReference type="PRINTS" id="PR00261">
    <property type="entry name" value="LDLRECEPTOR"/>
</dbReference>
<evidence type="ECO:0000313" key="17">
    <source>
        <dbReference type="EMBL" id="KAH0499864.1"/>
    </source>
</evidence>
<dbReference type="AlphaFoldDB" id="A0A8J6FWC7"/>
<evidence type="ECO:0000256" key="8">
    <source>
        <dbReference type="ARBA" id="ARBA00022737"/>
    </source>
</evidence>
<feature type="disulfide bond" evidence="15">
    <location>
        <begin position="150"/>
        <end position="165"/>
    </location>
</feature>
<dbReference type="PROSITE" id="PS50068">
    <property type="entry name" value="LDLRA_2"/>
    <property type="match status" value="5"/>
</dbReference>
<dbReference type="InterPro" id="IPR026823">
    <property type="entry name" value="cEGF"/>
</dbReference>
<dbReference type="InterPro" id="IPR018097">
    <property type="entry name" value="EGF_Ca-bd_CS"/>
</dbReference>
<evidence type="ECO:0000259" key="16">
    <source>
        <dbReference type="PROSITE" id="PS01186"/>
    </source>
</evidence>
<dbReference type="PROSITE" id="PS01209">
    <property type="entry name" value="LDLRA_1"/>
    <property type="match status" value="2"/>
</dbReference>
<keyword evidence="14" id="KW-0325">Glycoprotein</keyword>
<feature type="disulfide bond" evidence="15">
    <location>
        <begin position="111"/>
        <end position="126"/>
    </location>
</feature>
<keyword evidence="4" id="KW-0245">EGF-like domain</keyword>
<evidence type="ECO:0000256" key="10">
    <source>
        <dbReference type="ARBA" id="ARBA00022989"/>
    </source>
</evidence>
<evidence type="ECO:0000256" key="14">
    <source>
        <dbReference type="ARBA" id="ARBA00023180"/>
    </source>
</evidence>
<keyword evidence="3" id="KW-1003">Cell membrane</keyword>
<dbReference type="GO" id="GO:0016324">
    <property type="term" value="C:apical plasma membrane"/>
    <property type="evidence" value="ECO:0007669"/>
    <property type="project" value="TreeGrafter"/>
</dbReference>
<protein>
    <submittedName>
        <fullName evidence="17">Low-density lipoprotein receptor-related protein 4</fullName>
    </submittedName>
</protein>
<keyword evidence="17" id="KW-0449">Lipoprotein</keyword>
<dbReference type="PANTHER" id="PTHR22722:SF15">
    <property type="entry name" value="LOW-DENSITY LIPOPROTEIN RECEPTOR-RELATED"/>
    <property type="match status" value="1"/>
</dbReference>
<keyword evidence="12 15" id="KW-1015">Disulfide bond</keyword>
<keyword evidence="7" id="KW-0732">Signal</keyword>
<dbReference type="SMART" id="SM00181">
    <property type="entry name" value="EGF"/>
    <property type="match status" value="3"/>
</dbReference>
<dbReference type="Gene3D" id="2.120.10.30">
    <property type="entry name" value="TolB, C-terminal domain"/>
    <property type="match status" value="1"/>
</dbReference>
<keyword evidence="9" id="KW-0106">Calcium</keyword>
<dbReference type="PROSITE" id="PS01186">
    <property type="entry name" value="EGF_2"/>
    <property type="match status" value="1"/>
</dbReference>
<dbReference type="SMART" id="SM00179">
    <property type="entry name" value="EGF_CA"/>
    <property type="match status" value="2"/>
</dbReference>
<dbReference type="FunFam" id="4.10.400.10:FF:000001">
    <property type="entry name" value="Low-density lipoprotein receptor-related protein 1"/>
    <property type="match status" value="1"/>
</dbReference>
<evidence type="ECO:0000256" key="3">
    <source>
        <dbReference type="ARBA" id="ARBA00022475"/>
    </source>
</evidence>
<evidence type="ECO:0000256" key="7">
    <source>
        <dbReference type="ARBA" id="ARBA00022729"/>
    </source>
</evidence>